<comment type="caution">
    <text evidence="11">The sequence shown here is derived from an EMBL/GenBank/DDBJ whole genome shotgun (WGS) entry which is preliminary data.</text>
</comment>
<dbReference type="EC" id="2.7.13.3" evidence="2"/>
<proteinExistence type="predicted"/>
<dbReference type="InterPro" id="IPR011712">
    <property type="entry name" value="Sig_transdc_His_kin_sub3_dim/P"/>
</dbReference>
<feature type="domain" description="Histidine kinase/HSP90-like ATPase" evidence="10">
    <location>
        <begin position="282"/>
        <end position="371"/>
    </location>
</feature>
<evidence type="ECO:0000256" key="7">
    <source>
        <dbReference type="ARBA" id="ARBA00022840"/>
    </source>
</evidence>
<dbReference type="RefSeq" id="WP_194707580.1">
    <property type="nucleotide sequence ID" value="NZ_JADKPN010000009.1"/>
</dbReference>
<keyword evidence="6" id="KW-0418">Kinase</keyword>
<evidence type="ECO:0000256" key="2">
    <source>
        <dbReference type="ARBA" id="ARBA00012438"/>
    </source>
</evidence>
<feature type="transmembrane region" description="Helical" evidence="9">
    <location>
        <begin position="42"/>
        <end position="60"/>
    </location>
</feature>
<dbReference type="GO" id="GO:0005524">
    <property type="term" value="F:ATP binding"/>
    <property type="evidence" value="ECO:0007669"/>
    <property type="project" value="UniProtKB-KW"/>
</dbReference>
<keyword evidence="7" id="KW-0067">ATP-binding</keyword>
<evidence type="ECO:0000256" key="1">
    <source>
        <dbReference type="ARBA" id="ARBA00000085"/>
    </source>
</evidence>
<feature type="transmembrane region" description="Helical" evidence="9">
    <location>
        <begin position="137"/>
        <end position="157"/>
    </location>
</feature>
<dbReference type="InterPro" id="IPR036890">
    <property type="entry name" value="HATPase_C_sf"/>
</dbReference>
<keyword evidence="12" id="KW-1185">Reference proteome</keyword>
<evidence type="ECO:0000259" key="10">
    <source>
        <dbReference type="SMART" id="SM00387"/>
    </source>
</evidence>
<comment type="catalytic activity">
    <reaction evidence="1">
        <text>ATP + protein L-histidine = ADP + protein N-phospho-L-histidine.</text>
        <dbReference type="EC" id="2.7.13.3"/>
    </reaction>
</comment>
<feature type="transmembrane region" description="Helical" evidence="9">
    <location>
        <begin position="12"/>
        <end position="30"/>
    </location>
</feature>
<dbReference type="PANTHER" id="PTHR24421">
    <property type="entry name" value="NITRATE/NITRITE SENSOR PROTEIN NARX-RELATED"/>
    <property type="match status" value="1"/>
</dbReference>
<dbReference type="CDD" id="cd16917">
    <property type="entry name" value="HATPase_UhpB-NarQ-NarX-like"/>
    <property type="match status" value="1"/>
</dbReference>
<evidence type="ECO:0000256" key="3">
    <source>
        <dbReference type="ARBA" id="ARBA00022553"/>
    </source>
</evidence>
<dbReference type="Pfam" id="PF07730">
    <property type="entry name" value="HisKA_3"/>
    <property type="match status" value="1"/>
</dbReference>
<dbReference type="Proteomes" id="UP000640489">
    <property type="component" value="Unassembled WGS sequence"/>
</dbReference>
<gene>
    <name evidence="11" type="ORF">ISU07_14735</name>
</gene>
<dbReference type="SMART" id="SM00387">
    <property type="entry name" value="HATPase_c"/>
    <property type="match status" value="1"/>
</dbReference>
<evidence type="ECO:0000256" key="5">
    <source>
        <dbReference type="ARBA" id="ARBA00022741"/>
    </source>
</evidence>
<dbReference type="GO" id="GO:0000155">
    <property type="term" value="F:phosphorelay sensor kinase activity"/>
    <property type="evidence" value="ECO:0007669"/>
    <property type="project" value="InterPro"/>
</dbReference>
<evidence type="ECO:0000256" key="8">
    <source>
        <dbReference type="ARBA" id="ARBA00023012"/>
    </source>
</evidence>
<evidence type="ECO:0000256" key="4">
    <source>
        <dbReference type="ARBA" id="ARBA00022679"/>
    </source>
</evidence>
<dbReference type="AlphaFoldDB" id="A0A930VD68"/>
<dbReference type="InterPro" id="IPR050482">
    <property type="entry name" value="Sensor_HK_TwoCompSys"/>
</dbReference>
<dbReference type="InterPro" id="IPR055558">
    <property type="entry name" value="DUF7134"/>
</dbReference>
<evidence type="ECO:0000313" key="11">
    <source>
        <dbReference type="EMBL" id="MBF4764387.1"/>
    </source>
</evidence>
<protein>
    <recommendedName>
        <fullName evidence="2">histidine kinase</fullName>
        <ecNumber evidence="2">2.7.13.3</ecNumber>
    </recommendedName>
</protein>
<dbReference type="Pfam" id="PF23539">
    <property type="entry name" value="DUF7134"/>
    <property type="match status" value="1"/>
</dbReference>
<organism evidence="11 12">
    <name type="scientific">Nocardioides islandensis</name>
    <dbReference type="NCBI Taxonomy" id="433663"/>
    <lineage>
        <taxon>Bacteria</taxon>
        <taxon>Bacillati</taxon>
        <taxon>Actinomycetota</taxon>
        <taxon>Actinomycetes</taxon>
        <taxon>Propionibacteriales</taxon>
        <taxon>Nocardioidaceae</taxon>
        <taxon>Nocardioides</taxon>
    </lineage>
</organism>
<keyword evidence="4" id="KW-0808">Transferase</keyword>
<sequence length="372" mass="39497">MWRSLGDRGRILLDIVVALTVLVLGQVDLWGASGGHIVGPKWVSAVTFAVMAGAVALWRRHPLEGLLVALAVFSVTNAVLGSSQALGGFLAATVLAYGAGAHESRRRALWGLAALVTAMGIHELFDPSLKSVGDVAGALVFDFACVAIWFVGAYGRARRELLAELRDRADRAATEERSRIARELHDLVAHGVTVMVLQAEAADEVLDSDPVVARMAIRKIQATGRTSLSELRTSLGLLKQGEGRALSPQPGSQDLADLIRRTESAGLPIDYHWDGDRDIGSALSVSVYRIVQEALTNVLRHAHASAAAVSVTVDDAVHVVVQDDGDGPSPDHDGNGLPGIRARAEMFGGSMRTQAVSPHGFRVEVVMPRSPS</sequence>
<dbReference type="PANTHER" id="PTHR24421:SF10">
    <property type="entry name" value="NITRATE_NITRITE SENSOR PROTEIN NARQ"/>
    <property type="match status" value="1"/>
</dbReference>
<keyword evidence="9" id="KW-1133">Transmembrane helix</keyword>
<evidence type="ECO:0000256" key="6">
    <source>
        <dbReference type="ARBA" id="ARBA00022777"/>
    </source>
</evidence>
<dbReference type="SUPFAM" id="SSF55874">
    <property type="entry name" value="ATPase domain of HSP90 chaperone/DNA topoisomerase II/histidine kinase"/>
    <property type="match status" value="1"/>
</dbReference>
<evidence type="ECO:0000313" key="12">
    <source>
        <dbReference type="Proteomes" id="UP000640489"/>
    </source>
</evidence>
<keyword evidence="3" id="KW-0597">Phosphoprotein</keyword>
<dbReference type="GO" id="GO:0016020">
    <property type="term" value="C:membrane"/>
    <property type="evidence" value="ECO:0007669"/>
    <property type="project" value="InterPro"/>
</dbReference>
<keyword evidence="9" id="KW-0812">Transmembrane</keyword>
<dbReference type="InterPro" id="IPR003594">
    <property type="entry name" value="HATPase_dom"/>
</dbReference>
<dbReference type="Gene3D" id="1.20.5.1930">
    <property type="match status" value="1"/>
</dbReference>
<accession>A0A930VD68</accession>
<keyword evidence="9" id="KW-0472">Membrane</keyword>
<keyword evidence="5" id="KW-0547">Nucleotide-binding</keyword>
<reference evidence="11" key="1">
    <citation type="submission" date="2020-11" db="EMBL/GenBank/DDBJ databases">
        <title>Nocardioides sp. nov., isolated from Soil of Cynanchum wilfordii Hemsley rhizosphere.</title>
        <authorList>
            <person name="Lee J.-S."/>
            <person name="Suh M.K."/>
            <person name="Kim J.-S."/>
        </authorList>
    </citation>
    <scope>NUCLEOTIDE SEQUENCE</scope>
    <source>
        <strain evidence="11">KCTC 19275</strain>
    </source>
</reference>
<evidence type="ECO:0000256" key="9">
    <source>
        <dbReference type="SAM" id="Phobius"/>
    </source>
</evidence>
<keyword evidence="8" id="KW-0902">Two-component regulatory system</keyword>
<dbReference type="Pfam" id="PF02518">
    <property type="entry name" value="HATPase_c"/>
    <property type="match status" value="1"/>
</dbReference>
<dbReference type="GO" id="GO:0046983">
    <property type="term" value="F:protein dimerization activity"/>
    <property type="evidence" value="ECO:0007669"/>
    <property type="project" value="InterPro"/>
</dbReference>
<dbReference type="Gene3D" id="3.30.565.10">
    <property type="entry name" value="Histidine kinase-like ATPase, C-terminal domain"/>
    <property type="match status" value="1"/>
</dbReference>
<dbReference type="EMBL" id="JADKPN010000009">
    <property type="protein sequence ID" value="MBF4764387.1"/>
    <property type="molecule type" value="Genomic_DNA"/>
</dbReference>
<feature type="transmembrane region" description="Helical" evidence="9">
    <location>
        <begin position="66"/>
        <end position="96"/>
    </location>
</feature>
<feature type="transmembrane region" description="Helical" evidence="9">
    <location>
        <begin position="108"/>
        <end position="125"/>
    </location>
</feature>
<name>A0A930VD68_9ACTN</name>